<dbReference type="PANTHER" id="PTHR16166:SF93">
    <property type="entry name" value="INTERMEMBRANE LIPID TRANSFER PROTEIN VPS13"/>
    <property type="match status" value="1"/>
</dbReference>
<dbReference type="SUPFAM" id="SSF50729">
    <property type="entry name" value="PH domain-like"/>
    <property type="match status" value="1"/>
</dbReference>
<dbReference type="EC" id="2.7.7.49" evidence="7"/>
<evidence type="ECO:0000259" key="6">
    <source>
        <dbReference type="PROSITE" id="PS50003"/>
    </source>
</evidence>
<dbReference type="GO" id="GO:0045053">
    <property type="term" value="P:protein retention in Golgi apparatus"/>
    <property type="evidence" value="ECO:0007669"/>
    <property type="project" value="TreeGrafter"/>
</dbReference>
<dbReference type="EMBL" id="GL983930">
    <property type="protein sequence ID" value="EGR30928.1"/>
    <property type="molecule type" value="Genomic_DNA"/>
</dbReference>
<keyword evidence="8" id="KW-1185">Reference proteome</keyword>
<evidence type="ECO:0000256" key="2">
    <source>
        <dbReference type="ARBA" id="ARBA00022448"/>
    </source>
</evidence>
<dbReference type="PROSITE" id="PS50003">
    <property type="entry name" value="PH_DOMAIN"/>
    <property type="match status" value="1"/>
</dbReference>
<dbReference type="GO" id="GO:0006869">
    <property type="term" value="P:lipid transport"/>
    <property type="evidence" value="ECO:0007669"/>
    <property type="project" value="UniProtKB-KW"/>
</dbReference>
<keyword evidence="7" id="KW-0548">Nucleotidyltransferase</keyword>
<dbReference type="Pfam" id="PF00169">
    <property type="entry name" value="PH"/>
    <property type="match status" value="1"/>
</dbReference>
<dbReference type="GO" id="GO:0003964">
    <property type="term" value="F:RNA-directed DNA polymerase activity"/>
    <property type="evidence" value="ECO:0007669"/>
    <property type="project" value="UniProtKB-EC"/>
</dbReference>
<evidence type="ECO:0000256" key="3">
    <source>
        <dbReference type="ARBA" id="ARBA00023055"/>
    </source>
</evidence>
<feature type="region of interest" description="Disordered" evidence="5">
    <location>
        <begin position="1886"/>
        <end position="1925"/>
    </location>
</feature>
<evidence type="ECO:0000313" key="7">
    <source>
        <dbReference type="EMBL" id="EGR30928.1"/>
    </source>
</evidence>
<dbReference type="PANTHER" id="PTHR16166">
    <property type="entry name" value="VACUOLAR PROTEIN SORTING-ASSOCIATED PROTEIN VPS13"/>
    <property type="match status" value="1"/>
</dbReference>
<dbReference type="SMART" id="SM00233">
    <property type="entry name" value="PH"/>
    <property type="match status" value="1"/>
</dbReference>
<dbReference type="GO" id="GO:0003887">
    <property type="term" value="F:DNA-directed DNA polymerase activity"/>
    <property type="evidence" value="ECO:0007669"/>
    <property type="project" value="UniProtKB-EC"/>
</dbReference>
<dbReference type="GO" id="GO:0006623">
    <property type="term" value="P:protein targeting to vacuole"/>
    <property type="evidence" value="ECO:0007669"/>
    <property type="project" value="TreeGrafter"/>
</dbReference>
<dbReference type="GO" id="GO:0009035">
    <property type="term" value="F:type I site-specific deoxyribonuclease activity"/>
    <property type="evidence" value="ECO:0007669"/>
    <property type="project" value="UniProtKB-EC"/>
</dbReference>
<protein>
    <submittedName>
        <fullName evidence="7">PH domain protein</fullName>
        <ecNumber evidence="7">2.1.1.31</ecNumber>
        <ecNumber evidence="7">2.7.7.49</ecNumber>
        <ecNumber evidence="7">2.7.7.7</ecNumber>
        <ecNumber evidence="7">3.1.21.3</ecNumber>
        <ecNumber evidence="7">3.4.21.53</ecNumber>
    </submittedName>
</protein>
<dbReference type="GeneID" id="14907049"/>
<dbReference type="Proteomes" id="UP000008983">
    <property type="component" value="Unassembled WGS sequence"/>
</dbReference>
<organism evidence="7 8">
    <name type="scientific">Ichthyophthirius multifiliis</name>
    <name type="common">White spot disease agent</name>
    <name type="synonym">Ich</name>
    <dbReference type="NCBI Taxonomy" id="5932"/>
    <lineage>
        <taxon>Eukaryota</taxon>
        <taxon>Sar</taxon>
        <taxon>Alveolata</taxon>
        <taxon>Ciliophora</taxon>
        <taxon>Intramacronucleata</taxon>
        <taxon>Oligohymenophorea</taxon>
        <taxon>Hymenostomatida</taxon>
        <taxon>Ophryoglenina</taxon>
        <taxon>Ichthyophthirius</taxon>
    </lineage>
</organism>
<evidence type="ECO:0000256" key="5">
    <source>
        <dbReference type="SAM" id="MobiDB-lite"/>
    </source>
</evidence>
<proteinExistence type="inferred from homology"/>
<feature type="compositionally biased region" description="Basic and acidic residues" evidence="5">
    <location>
        <begin position="921"/>
        <end position="933"/>
    </location>
</feature>
<dbReference type="Pfam" id="PF25036">
    <property type="entry name" value="VPS13_VAB"/>
    <property type="match status" value="1"/>
</dbReference>
<dbReference type="eggNOG" id="KOG1809">
    <property type="taxonomic scope" value="Eukaryota"/>
</dbReference>
<feature type="compositionally biased region" description="Basic residues" evidence="5">
    <location>
        <begin position="2853"/>
        <end position="2862"/>
    </location>
</feature>
<name>G0QV21_ICHMU</name>
<keyword evidence="4" id="KW-0175">Coiled coil</keyword>
<dbReference type="OMA" id="SGWRPIR"/>
<dbReference type="InterPro" id="IPR011993">
    <property type="entry name" value="PH-like_dom_sf"/>
</dbReference>
<dbReference type="EC" id="2.1.1.31" evidence="7"/>
<feature type="region of interest" description="Disordered" evidence="5">
    <location>
        <begin position="912"/>
        <end position="933"/>
    </location>
</feature>
<feature type="compositionally biased region" description="Basic and acidic residues" evidence="5">
    <location>
        <begin position="2863"/>
        <end position="2872"/>
    </location>
</feature>
<dbReference type="GO" id="GO:0032259">
    <property type="term" value="P:methylation"/>
    <property type="evidence" value="ECO:0007669"/>
    <property type="project" value="UniProtKB-KW"/>
</dbReference>
<feature type="region of interest" description="Disordered" evidence="5">
    <location>
        <begin position="2842"/>
        <end position="2878"/>
    </location>
</feature>
<feature type="coiled-coil region" evidence="4">
    <location>
        <begin position="377"/>
        <end position="405"/>
    </location>
</feature>
<dbReference type="InParanoid" id="G0QV21"/>
<gene>
    <name evidence="7" type="ORF">IMG5_120930</name>
</gene>
<evidence type="ECO:0000313" key="8">
    <source>
        <dbReference type="Proteomes" id="UP000008983"/>
    </source>
</evidence>
<dbReference type="InterPro" id="IPR026847">
    <property type="entry name" value="VPS13"/>
</dbReference>
<dbReference type="GO" id="GO:0008168">
    <property type="term" value="F:methyltransferase activity"/>
    <property type="evidence" value="ECO:0007669"/>
    <property type="project" value="UniProtKB-KW"/>
</dbReference>
<dbReference type="Pfam" id="PF12624">
    <property type="entry name" value="VPS13_N"/>
    <property type="match status" value="1"/>
</dbReference>
<keyword evidence="7" id="KW-0378">Hydrolase</keyword>
<accession>G0QV21</accession>
<dbReference type="InterPro" id="IPR009543">
    <property type="entry name" value="VPS13_VAB"/>
</dbReference>
<evidence type="ECO:0000256" key="4">
    <source>
        <dbReference type="SAM" id="Coils"/>
    </source>
</evidence>
<dbReference type="EC" id="3.1.21.3" evidence="7"/>
<keyword evidence="7" id="KW-0808">Transferase</keyword>
<reference evidence="7 8" key="1">
    <citation type="submission" date="2011-07" db="EMBL/GenBank/DDBJ databases">
        <authorList>
            <person name="Coyne R."/>
            <person name="Brami D."/>
            <person name="Johnson J."/>
            <person name="Hostetler J."/>
            <person name="Hannick L."/>
            <person name="Clark T."/>
            <person name="Cassidy-Hanley D."/>
            <person name="Inman J."/>
        </authorList>
    </citation>
    <scope>NUCLEOTIDE SEQUENCE [LARGE SCALE GENOMIC DNA]</scope>
    <source>
        <strain evidence="7 8">G5</strain>
    </source>
</reference>
<comment type="similarity">
    <text evidence="1">Belongs to the VPS13 family.</text>
</comment>
<keyword evidence="3" id="KW-0445">Lipid transport</keyword>
<dbReference type="RefSeq" id="XP_004032515.1">
    <property type="nucleotide sequence ID" value="XM_004032467.1"/>
</dbReference>
<dbReference type="EC" id="3.4.21.53" evidence="7"/>
<dbReference type="EC" id="2.7.7.7" evidence="7"/>
<feature type="domain" description="PH" evidence="6">
    <location>
        <begin position="803"/>
        <end position="899"/>
    </location>
</feature>
<sequence>MFETIIHKVLSSIAGEYIQGLDSDKLKIGIFSGDVEIDNVSLNPQVIEMLELPLNLRFSKIGKLILKVPFKNIGSKPVEVYLDGLYLLLNPKNQSDWTFKDYKGLQTKISQIETFIAECVKKLAAKQVAKAKVEEANAGYVQKLTMKIIDNIQICVKNIHVRYEDTITNKYSWGFSLDKIDIFTTNKNGEKVFVDRTLSENKNESMRKLLMISNAGIYWNAKESQMISYQDDKIKVEKMAGMILREGQEKTQEPVEFLIKLSSQIKLNMNNKGDFNKPEIDVSLNVEKINLQLSQKQLQQIIMLTEFFSKYSTQRQKERKNEQQISKEEIAKQEEIFAKYLMKRLTNEKDKSLTCLSISEKSEYENSIIVLDIENLFNQAKKVVLEAQKEMKKKEMEKRKSEEKKGFFGRWFGTGSSQEEAENMLSEQDKTEIQQFVNDNFGTDVIDAPDIIRPKEYVYLIINFNLQGAGIILSNKIGDEIQSLEFSLNSIGGSLKLRENNMELDVNLDNIELNMIDYHINLNQEKKISILSPKIKNSNKPLIEFKLEQKPISRPHIDQEITVYMRSVRFDYNSRFVFRIQQFFDVKVSDQDLKEALNNKINEQIIEKQKSLEESMKGTSTLALNVKLESPILVIPFKTDGSLMNECWIVNLGDLEVRTNPEVLRENMTDVEKIYDKYDISLTQIKLSYFPQIQFYNQCVEQFEKDGNMPPTPQGLLARQNTIEDFKITLQVTIVKYPAQKKVKDPNILVKGGIDQIMLKLNPQIYKRILNIGQCFVVDDQDKNKNEQKIEKVVATKQQLLKNSIKTGIVFKRSSKLKNWEKFTAVLSGGYIYFFDNPKATVPEDYAWVKDSTITRQDENFVGFKNAFHISNRYTDLYMACDKDKNTQQWIEALEQVRTIKQMNIEDEFSDLEDAESQALKSKEKENNKGTEEEKVDYNKIQVEAHFELGKVSLQMYDEKKFQDQPFLVFQTNKLSIQYIQQMQFMSVQLGLGGMFLHDYIYEYKDGRIKDFITSKQEGDDDMQLITIKLINLEKNHPDYKNIGINLDVSFHKLIINFKPDTLAKVMLFIQTQDKDQDQQINQQMINQLENAQSMNGGEGDSIKQSQTLASTKDTSVVETQALQENQSILLQAKVCISEIKVVLINRRTKLSMADISLKQTQLVFNKKSDEILLDGTLGNLQVNDLTNYPQTIYLEDDWNKSKPQELVGLLKKQGSESLLKVQFRQLSEGSNKIQEDNNATFIKVDISSIHISYSQRPILRLLDYSLVQLLGPLSTPELYTDEELNMQQKQEMREKENQAKDPTILLKKQGRNQIIKQVLNPKGMDLHVTIQNPLISLKPNPQSEEYLEIDLGLIRIINIREKSSNRLLDCKLKQEVKQTYSENYKICIEQMQIRIIRSNKVDEMTKQFNYNVNINMALFSNELKYLYGDDIAIDNTMFMHNYVSPIIFRMSNSDYNLVMKCLFHNITYDDNCDKFMIHDWERNQEAQVIIQKKQKEEEKRLQQLNVKNQDYYKEKGGIFFQLDVESFSIFALDQKNIPFARISLNKMRVYQIIGEKMLTSLYAKTLNGSFFYFDLFKDQYVEQGLLGDLNVQRNYDKEQINDLSFLVLQSLNQPSDQVMLQQSDKFAFEEYDSVENALKNDKFQIVYELEMLANGDKVMYVLVADFKLILKTGPLLKLASFAIMDASVQPPPPVYIVEDTQEQLEMRQIRNKEIEQFQKSIGGKMLIDVKVKNVIISTPCADGANLLAIRGEFDIKVEFSQAQSLQYIKQEIQTNKSTLENAYLLNQTGMIKAILSDLEIFICNENELKNKNFKMVNKRNILLPLDLVFQKNDYLSLTSLQSQLFFNKTKMNTSLQKTSFRVSFRDITLIQNTINILLADMQEKHPTQQNQKQEQIKEEEQQQTEGQNEIQQQEKVNKQQQNVDTDQLLTDEERIKREIQEQENKIDKLAKNESQINEMIIEANFEGFQIVIINDINNAFVPVLDFNIFEMAVLFTQNNVQIKVSTIIQFSAEYYNPKVSLWEPIIEKVGFNIDYLQSEFNNPRQLITVELNQNYEIFNLTFSTQFLSVLTKTTKTVRTNIIPKNQQFETALTDVQQGNVIDMIRKQSQQDEELFQHISPYTIRNETGYTIDIETDLSSQNMNIKKPNYKEQKIYKMSLENSNENNFQVELDESQMLQVLSDSRETHVFKKNSEQVKIRVNAPNKNIDFIEQIDLDKVRNRLRPCKQNNQKQFDIITEVKLDNISLKKVLIISSPYVLRCDCEQQIKINIFNQQKELIKTVDLSKGEKYPVPVDLCSGSFSLSFASQINQQNNNLQNKLVFDKLAQNFINKAEEVVFQEEHFFLMLKVNKDLENNKKTIFSIEPPYRIKNCLPKTLLIQFINQRKITATTQQIACGKNFEVYNISQRRQAYLKINIPGLFWSNEAKVSGDKILDKILIKDINGNSSEISIHKKQAKDEQQVEGCKQFYIYCKGYMINESPYQLNVYTSKSEKTDLNKARMVGGQSKIYPEENLNRNIVLLGEETGNYLQLADTEFSKISKSANIVGVGQTQIDLYTKNIDSEPIYQTMGIDVSLKNLDYDEKIFSKVITISPRFIFVNKTGNLLEIRQKGVENKIIGIEKNSRIPLYWHNDEKSKFLNVRLIDENKDWNWSGNLNVQELGTVNFLCRNAQDKMELLFLRIDVRDDKSNIFIVIEKVQDNERPYLIQNLSQKVKIELTDYGVILNNASSDKLNDNQFYNLSWNEPFDKERKILTLISPFDGKFENYQLNLTPDHIYYQDKIMIAPIDEKDKKKIKINALYLKWSVDIDGFTKIIKFEDSSLDEAVTQKEKKQLRAKILKQQEQKRKELEKREKKEKKNKNKNKKQEENKQAIDLEQNTQQTIQTDLNENVSSETLDTEVIRLQQISVSLKSFGVSVVQNHRFSEKPKEVLYITLQGTEVIMITREDVKITQARIQLINIDSNSQYALNNPVIFTPMKFGSYLKKDSNKNFINVLIEQNLLAKNIVLYNNLTVDIDPFAVRIDEQFINVILDFLNAVGEAQYDYEEQQINSLEEYSSEEKQIEQYKQQKFKWQVCEIPPTSTPTFINQLILSNIEISLTFSAKLKTNDEMSGLSILKSIFTALGVAFANIDEAPLSLSGIKLINCFETIPGISNKLMAHYKNQAITQIFKVFGSLNVIGNPVGLFKNISTGVIDLVEKPAEGFAKGPLEGGLGIAQGAGSLLKNTMAGAFNSVNKITGSISNGISALCMDEEYLQEREKLRSKKPKHIGEGAIQGATSIVSGIAQGIAGVFLQPFQGAKKEGVLGFFKGAAKGIAGLVVKPITGVLDAASAATEGIKNTITYGDDKPNESRLRAPRIFYGKEQFYKEYIDLDAGIKVAMQLVSKGKFGNADFLQSFLIIPDKNKPDIKFILVITYDVIMLFEYAKKKKQWYIETEILQNHALKDKGIHFTTTKNIKKINKKQIYIEINEEQQKNYINEQLSYLKAQLDEEKKIKEQEK</sequence>
<dbReference type="InterPro" id="IPR026854">
    <property type="entry name" value="VPS13_N"/>
</dbReference>
<feature type="compositionally biased region" description="Basic and acidic residues" evidence="5">
    <location>
        <begin position="2842"/>
        <end position="2852"/>
    </location>
</feature>
<evidence type="ECO:0000256" key="1">
    <source>
        <dbReference type="ARBA" id="ARBA00006545"/>
    </source>
</evidence>
<dbReference type="GO" id="GO:0004252">
    <property type="term" value="F:serine-type endopeptidase activity"/>
    <property type="evidence" value="ECO:0007669"/>
    <property type="project" value="UniProtKB-EC"/>
</dbReference>
<dbReference type="Gene3D" id="2.30.29.30">
    <property type="entry name" value="Pleckstrin-homology domain (PH domain)/Phosphotyrosine-binding domain (PTB)"/>
    <property type="match status" value="1"/>
</dbReference>
<keyword evidence="7" id="KW-0489">Methyltransferase</keyword>
<feature type="compositionally biased region" description="Low complexity" evidence="5">
    <location>
        <begin position="1904"/>
        <end position="1924"/>
    </location>
</feature>
<dbReference type="InterPro" id="IPR001849">
    <property type="entry name" value="PH_domain"/>
</dbReference>
<dbReference type="OrthoDB" id="272810at2759"/>
<keyword evidence="2" id="KW-0813">Transport</keyword>